<dbReference type="Gene3D" id="3.30.2000.30">
    <property type="match status" value="1"/>
</dbReference>
<reference evidence="1 2" key="1">
    <citation type="submission" date="2018-05" db="EMBL/GenBank/DDBJ databases">
        <title>The draft genome of strain NS-104.</title>
        <authorList>
            <person name="Hang P."/>
            <person name="Jiang J."/>
        </authorList>
    </citation>
    <scope>NUCLEOTIDE SEQUENCE [LARGE SCALE GENOMIC DNA]</scope>
    <source>
        <strain evidence="1 2">NS-104</strain>
    </source>
</reference>
<proteinExistence type="predicted"/>
<protein>
    <submittedName>
        <fullName evidence="1">DUF3168 domain-containing protein</fullName>
    </submittedName>
</protein>
<dbReference type="EMBL" id="QFBC01000001">
    <property type="protein sequence ID" value="PWE58184.1"/>
    <property type="molecule type" value="Genomic_DNA"/>
</dbReference>
<sequence length="132" mass="14439">MTAANALLQAVTARLLGDAEMVALIGADGIHDRLLMRTAMPYLMIAALQSDDFSTSTEAGEEHLLTLEIWSSGQGQRQAQVIAGHVHRLLHDAELSLDGVVLVSLLHRSSRARRMPKTRTHGIEMVFRAVTE</sequence>
<dbReference type="Proteomes" id="UP000245252">
    <property type="component" value="Unassembled WGS sequence"/>
</dbReference>
<dbReference type="AlphaFoldDB" id="A0A2U2DXY6"/>
<accession>A0A2U2DXY6</accession>
<dbReference type="InterPro" id="IPR021508">
    <property type="entry name" value="Gp17-like"/>
</dbReference>
<organism evidence="1 2">
    <name type="scientific">Metarhizobium album</name>
    <dbReference type="NCBI Taxonomy" id="2182425"/>
    <lineage>
        <taxon>Bacteria</taxon>
        <taxon>Pseudomonadati</taxon>
        <taxon>Pseudomonadota</taxon>
        <taxon>Alphaproteobacteria</taxon>
        <taxon>Hyphomicrobiales</taxon>
        <taxon>Rhizobiaceae</taxon>
        <taxon>Metarhizobium</taxon>
    </lineage>
</organism>
<dbReference type="InterPro" id="IPR053745">
    <property type="entry name" value="Viral_Tail_Comp_sf"/>
</dbReference>
<evidence type="ECO:0000313" key="2">
    <source>
        <dbReference type="Proteomes" id="UP000245252"/>
    </source>
</evidence>
<name>A0A2U2DXY6_9HYPH</name>
<dbReference type="OrthoDB" id="7630456at2"/>
<dbReference type="Pfam" id="PF11367">
    <property type="entry name" value="Tail_completion_gp17"/>
    <property type="match status" value="1"/>
</dbReference>
<gene>
    <name evidence="1" type="ORF">DEM27_03120</name>
</gene>
<dbReference type="RefSeq" id="WP_109456702.1">
    <property type="nucleotide sequence ID" value="NZ_QFBC01000001.1"/>
</dbReference>
<evidence type="ECO:0000313" key="1">
    <source>
        <dbReference type="EMBL" id="PWE58184.1"/>
    </source>
</evidence>
<comment type="caution">
    <text evidence="1">The sequence shown here is derived from an EMBL/GenBank/DDBJ whole genome shotgun (WGS) entry which is preliminary data.</text>
</comment>
<keyword evidence="2" id="KW-1185">Reference proteome</keyword>